<evidence type="ECO:0000256" key="11">
    <source>
        <dbReference type="ARBA" id="ARBA00023014"/>
    </source>
</evidence>
<dbReference type="InterPro" id="IPR014140">
    <property type="entry name" value="DNA_helicase_suAddB"/>
</dbReference>
<dbReference type="GO" id="GO:0004386">
    <property type="term" value="F:helicase activity"/>
    <property type="evidence" value="ECO:0007669"/>
    <property type="project" value="UniProtKB-KW"/>
</dbReference>
<organism evidence="16 17">
    <name type="scientific">Faecalimonas umbilicata</name>
    <dbReference type="NCBI Taxonomy" id="1912855"/>
    <lineage>
        <taxon>Bacteria</taxon>
        <taxon>Bacillati</taxon>
        <taxon>Bacillota</taxon>
        <taxon>Clostridia</taxon>
        <taxon>Lachnospirales</taxon>
        <taxon>Lachnospiraceae</taxon>
        <taxon>Faecalimonas</taxon>
    </lineage>
</organism>
<keyword evidence="8" id="KW-0269">Exonuclease</keyword>
<keyword evidence="1" id="KW-0004">4Fe-4S</keyword>
<evidence type="ECO:0000259" key="14">
    <source>
        <dbReference type="PROSITE" id="PS51217"/>
    </source>
</evidence>
<dbReference type="NCBIfam" id="TIGR02773">
    <property type="entry name" value="addB_Gpos"/>
    <property type="match status" value="1"/>
</dbReference>
<dbReference type="PANTHER" id="PTHR30591:SF1">
    <property type="entry name" value="RECBCD ENZYME SUBUNIT RECC"/>
    <property type="match status" value="1"/>
</dbReference>
<dbReference type="GO" id="GO:0005524">
    <property type="term" value="F:ATP binding"/>
    <property type="evidence" value="ECO:0007669"/>
    <property type="project" value="UniProtKB-KW"/>
</dbReference>
<proteinExistence type="predicted"/>
<dbReference type="EMBL" id="SLZV01000001">
    <property type="protein sequence ID" value="TCS70208.1"/>
    <property type="molecule type" value="Genomic_DNA"/>
</dbReference>
<keyword evidence="4" id="KW-0547">Nucleotide-binding</keyword>
<dbReference type="InterPro" id="IPR038726">
    <property type="entry name" value="PDDEXK_AddAB-type"/>
</dbReference>
<evidence type="ECO:0000256" key="9">
    <source>
        <dbReference type="ARBA" id="ARBA00022840"/>
    </source>
</evidence>
<keyword evidence="2" id="KW-0540">Nuclease</keyword>
<keyword evidence="5" id="KW-0227">DNA damage</keyword>
<dbReference type="GO" id="GO:0003677">
    <property type="term" value="F:DNA binding"/>
    <property type="evidence" value="ECO:0007669"/>
    <property type="project" value="UniProtKB-KW"/>
</dbReference>
<evidence type="ECO:0000256" key="6">
    <source>
        <dbReference type="ARBA" id="ARBA00022801"/>
    </source>
</evidence>
<keyword evidence="13" id="KW-0234">DNA repair</keyword>
<dbReference type="Proteomes" id="UP000702954">
    <property type="component" value="Unassembled WGS sequence"/>
</dbReference>
<keyword evidence="7 16" id="KW-0347">Helicase</keyword>
<name>A0A4R3JSJ9_9FIRM</name>
<reference evidence="15 18" key="1">
    <citation type="journal article" date="2018" name="Int. J. Syst. Evol. Microbiol.">
        <title>Draft Genome Sequence of Faecalimonas umbilicata JCM 30896T, an Acetate-Producing Bacterium Isolated from Human Feces.</title>
        <authorList>
            <person name="Sakamoto M."/>
            <person name="Ikeyama N."/>
            <person name="Yuki M."/>
            <person name="Ohkuma M."/>
        </authorList>
    </citation>
    <scope>NUCLEOTIDE SEQUENCE [LARGE SCALE GENOMIC DNA]</scope>
    <source>
        <strain evidence="15 18">EGH7</strain>
    </source>
</reference>
<evidence type="ECO:0000313" key="15">
    <source>
        <dbReference type="EMBL" id="GBU04168.1"/>
    </source>
</evidence>
<dbReference type="InterPro" id="IPR027417">
    <property type="entry name" value="P-loop_NTPase"/>
</dbReference>
<dbReference type="GO" id="GO:0046872">
    <property type="term" value="F:metal ion binding"/>
    <property type="evidence" value="ECO:0007669"/>
    <property type="project" value="UniProtKB-KW"/>
</dbReference>
<dbReference type="Pfam" id="PF21445">
    <property type="entry name" value="ADDB_N"/>
    <property type="match status" value="1"/>
</dbReference>
<dbReference type="GO" id="GO:0004527">
    <property type="term" value="F:exonuclease activity"/>
    <property type="evidence" value="ECO:0007669"/>
    <property type="project" value="UniProtKB-KW"/>
</dbReference>
<keyword evidence="10" id="KW-0408">Iron</keyword>
<dbReference type="Gene3D" id="3.90.320.10">
    <property type="match status" value="1"/>
</dbReference>
<keyword evidence="3" id="KW-0479">Metal-binding</keyword>
<dbReference type="Proteomes" id="UP000294613">
    <property type="component" value="Unassembled WGS sequence"/>
</dbReference>
<evidence type="ECO:0000256" key="4">
    <source>
        <dbReference type="ARBA" id="ARBA00022741"/>
    </source>
</evidence>
<evidence type="ECO:0000256" key="1">
    <source>
        <dbReference type="ARBA" id="ARBA00022485"/>
    </source>
</evidence>
<dbReference type="InterPro" id="IPR049035">
    <property type="entry name" value="ADDB_N"/>
</dbReference>
<reference evidence="16 17" key="2">
    <citation type="submission" date="2019-03" db="EMBL/GenBank/DDBJ databases">
        <title>Genomic Encyclopedia of Type Strains, Phase IV (KMG-IV): sequencing the most valuable type-strain genomes for metagenomic binning, comparative biology and taxonomic classification.</title>
        <authorList>
            <person name="Goeker M."/>
        </authorList>
    </citation>
    <scope>NUCLEOTIDE SEQUENCE [LARGE SCALE GENOMIC DNA]</scope>
    <source>
        <strain evidence="16 17">DSM 103426</strain>
    </source>
</reference>
<dbReference type="GO" id="GO:0051539">
    <property type="term" value="F:4 iron, 4 sulfur cluster binding"/>
    <property type="evidence" value="ECO:0007669"/>
    <property type="project" value="UniProtKB-KW"/>
</dbReference>
<dbReference type="SUPFAM" id="SSF52540">
    <property type="entry name" value="P-loop containing nucleoside triphosphate hydrolases"/>
    <property type="match status" value="1"/>
</dbReference>
<evidence type="ECO:0000313" key="17">
    <source>
        <dbReference type="Proteomes" id="UP000294613"/>
    </source>
</evidence>
<keyword evidence="11" id="KW-0411">Iron-sulfur</keyword>
<evidence type="ECO:0000256" key="10">
    <source>
        <dbReference type="ARBA" id="ARBA00023004"/>
    </source>
</evidence>
<keyword evidence="6" id="KW-0378">Hydrolase</keyword>
<evidence type="ECO:0000256" key="12">
    <source>
        <dbReference type="ARBA" id="ARBA00023125"/>
    </source>
</evidence>
<evidence type="ECO:0000256" key="13">
    <source>
        <dbReference type="ARBA" id="ARBA00023204"/>
    </source>
</evidence>
<evidence type="ECO:0000313" key="18">
    <source>
        <dbReference type="Proteomes" id="UP000702954"/>
    </source>
</evidence>
<accession>A0A4R3JSJ9</accession>
<dbReference type="PANTHER" id="PTHR30591">
    <property type="entry name" value="RECBCD ENZYME SUBUNIT RECC"/>
    <property type="match status" value="1"/>
</dbReference>
<protein>
    <submittedName>
        <fullName evidence="15">ATP-dependent helicase/deoxyribonuclease subunit B</fullName>
    </submittedName>
    <submittedName>
        <fullName evidence="16">DNA helicase/exodeoxyribonuclease V subunit B</fullName>
    </submittedName>
</protein>
<evidence type="ECO:0000256" key="8">
    <source>
        <dbReference type="ARBA" id="ARBA00022839"/>
    </source>
</evidence>
<dbReference type="RefSeq" id="WP_116441190.1">
    <property type="nucleotide sequence ID" value="NZ_BHEO01000002.1"/>
</dbReference>
<dbReference type="AlphaFoldDB" id="A0A4R3JSJ9"/>
<evidence type="ECO:0000256" key="5">
    <source>
        <dbReference type="ARBA" id="ARBA00022763"/>
    </source>
</evidence>
<dbReference type="InterPro" id="IPR011604">
    <property type="entry name" value="PDDEXK-like_dom_sf"/>
</dbReference>
<evidence type="ECO:0000256" key="3">
    <source>
        <dbReference type="ARBA" id="ARBA00022723"/>
    </source>
</evidence>
<comment type="caution">
    <text evidence="16">The sequence shown here is derived from an EMBL/GenBank/DDBJ whole genome shotgun (WGS) entry which is preliminary data.</text>
</comment>
<dbReference type="PROSITE" id="PS51217">
    <property type="entry name" value="UVRD_HELICASE_CTER"/>
    <property type="match status" value="1"/>
</dbReference>
<evidence type="ECO:0000256" key="2">
    <source>
        <dbReference type="ARBA" id="ARBA00022722"/>
    </source>
</evidence>
<keyword evidence="9" id="KW-0067">ATP-binding</keyword>
<dbReference type="EMBL" id="BHEO01000002">
    <property type="protein sequence ID" value="GBU04168.1"/>
    <property type="molecule type" value="Genomic_DNA"/>
</dbReference>
<gene>
    <name evidence="15" type="primary">addB</name>
    <name evidence="16" type="ORF">EDD74_10156</name>
    <name evidence="15" type="ORF">FAEUMB_07090</name>
</gene>
<evidence type="ECO:0000256" key="7">
    <source>
        <dbReference type="ARBA" id="ARBA00022806"/>
    </source>
</evidence>
<evidence type="ECO:0000313" key="16">
    <source>
        <dbReference type="EMBL" id="TCS70208.1"/>
    </source>
</evidence>
<dbReference type="Gene3D" id="3.40.50.300">
    <property type="entry name" value="P-loop containing nucleotide triphosphate hydrolases"/>
    <property type="match status" value="3"/>
</dbReference>
<keyword evidence="12" id="KW-0238">DNA-binding</keyword>
<feature type="domain" description="UvrD-like helicase C-terminal" evidence="14">
    <location>
        <begin position="284"/>
        <end position="582"/>
    </location>
</feature>
<dbReference type="GO" id="GO:0000724">
    <property type="term" value="P:double-strand break repair via homologous recombination"/>
    <property type="evidence" value="ECO:0007669"/>
    <property type="project" value="InterPro"/>
</dbReference>
<dbReference type="InterPro" id="IPR014017">
    <property type="entry name" value="DNA_helicase_UvrD-like_C"/>
</dbReference>
<keyword evidence="18" id="KW-1185">Reference proteome</keyword>
<sequence>MSLQFIFGNSGSGKSRYLYEQVIAGACENPNRNYIVLVPEQFTMQTQKELVRLHPRHGIMNIDVLSFGRLAHRIFEEVGGNRRIVLDDIGKSLLLRKAAGDMEGELKVLGSNIRRLGYISEVKSVISEFTQYDVGAEELERVMESGEIGPQLYWKLHDIQKLQEKFGEYLQGKYITGEELLDVFSAVVQQSEILKDSVVVLDGFTGFTPVQNRVLGQLLKICRKVTVTVTIDQREDPYQLKHKYQLFTLSKQMVTGLVHIAAEENIEVEPPVQLYGNRGEVPVRFRENPPLAFLEQNLFRYTKRVYDNKQDMLSLHAVKNPKEESVFVVSEILRLVRTKGYRYRDMAVIVSDMETYAEYMERAFRICGVPFFMDHKRSVLLNSFVEYLRSLLAMIDENFSYESTFRFLRTNLTGFTREEVDDVENYVVALGIRGYKKWKEMWVRQSPHADAEDMLRWNAFRQKFIEKLERLTEVLKRRKKTVREVTEAIYAFLVQEEMQKKIGIYEVQFQERGQLVLAKEYAQIYRIVLELFDKFTELLGEEQISLGEYRELLDAGLQEAKVGVVPPGIDQVVVGDIERTRLQDVKVLFLAGVNDTWLPGKQGAGGLLSEYDRERFQEQKVALAPGAKEQAYIQKFYLYLHLTKPSEYLYLTFSKISSEGKSLRPAYLIADLKRMYPELLVEEEEDRPFWEKELTPETALPYLVEGLQVRSETFGGAWKELYTWYRKHPKWHVQMEQLLAANHLKRPHDQLSEEVARKLYGTILENSVTRLEKFSACAYAHFLTYGMKLEERAVYGFKPVDLGNIFHSAMEQFSKKLEEHQVTWTTVSEELREQLIEESVEAGVTNYGNAVLYSSSRNEYVITRMKRLLRRTVWALTKQLEKGDFVPAGYEISFGNLAHLESVNLSLSEHARMRLRGKIDRVDLYEDEEHVYVKVIDYKTGAKAFQLGEMYHGLQLQLIVYLNAVMEMEEQKYPEKEIVPAGIFYYQMKDPFVEKEVRENLGEKAVLKELKPDGIVNSSEEVITHLDRSFSGNSDVIPVGRNKDQSLSKTSKVLSGRGFNILSEYTDQILNRIGQRILDGEAEILPYELGGKTGCDYCPYQGICGFDKKIPGYEYRKLSKLKDVEALQQMEQEVKE</sequence>
<dbReference type="Pfam" id="PF12705">
    <property type="entry name" value="PDDEXK_1"/>
    <property type="match status" value="1"/>
</dbReference>